<dbReference type="InterPro" id="IPR036397">
    <property type="entry name" value="RNaseH_sf"/>
</dbReference>
<evidence type="ECO:0000313" key="3">
    <source>
        <dbReference type="Proteomes" id="UP001321486"/>
    </source>
</evidence>
<evidence type="ECO:0000259" key="1">
    <source>
        <dbReference type="SMART" id="SM00479"/>
    </source>
</evidence>
<sequence>MRATVHKPNLRARAMVPARSASTRVTIDGCPQAHREPPPTVGGPCNHEWVPLDYVAIDFETANSSSASACSVGLVKVHDGAIIDKANWLIKPPFGHDDFSEWNTRIHGIVRDDVIDALGWADQLPDLLAFAGDDILVAHNAGFDMGVIRGACAATGLDTPPSRYFCSLQVARKTYTLDSYRLPMAAMAAGFDDFEHHQALADAEACAAIILHAAKRHGAADISELAAATGVRINVLRPAAAKTPVRFAG</sequence>
<dbReference type="PANTHER" id="PTHR30231:SF42">
    <property type="entry name" value="EXONUCLEASE"/>
    <property type="match status" value="1"/>
</dbReference>
<gene>
    <name evidence="2" type="ORF">GCM10025867_19260</name>
</gene>
<keyword evidence="3" id="KW-1185">Reference proteome</keyword>
<dbReference type="SUPFAM" id="SSF53098">
    <property type="entry name" value="Ribonuclease H-like"/>
    <property type="match status" value="1"/>
</dbReference>
<dbReference type="SMART" id="SM00479">
    <property type="entry name" value="EXOIII"/>
    <property type="match status" value="1"/>
</dbReference>
<feature type="domain" description="Exonuclease" evidence="1">
    <location>
        <begin position="53"/>
        <end position="219"/>
    </location>
</feature>
<proteinExistence type="predicted"/>
<protein>
    <recommendedName>
        <fullName evidence="1">Exonuclease domain-containing protein</fullName>
    </recommendedName>
</protein>
<accession>A0ABN6Y158</accession>
<dbReference type="Pfam" id="PF00929">
    <property type="entry name" value="RNase_T"/>
    <property type="match status" value="1"/>
</dbReference>
<dbReference type="EMBL" id="AP027732">
    <property type="protein sequence ID" value="BDZ49685.1"/>
    <property type="molecule type" value="Genomic_DNA"/>
</dbReference>
<dbReference type="Gene3D" id="3.30.420.10">
    <property type="entry name" value="Ribonuclease H-like superfamily/Ribonuclease H"/>
    <property type="match status" value="1"/>
</dbReference>
<organism evidence="2 3">
    <name type="scientific">Frondihabitans sucicola</name>
    <dbReference type="NCBI Taxonomy" id="1268041"/>
    <lineage>
        <taxon>Bacteria</taxon>
        <taxon>Bacillati</taxon>
        <taxon>Actinomycetota</taxon>
        <taxon>Actinomycetes</taxon>
        <taxon>Micrococcales</taxon>
        <taxon>Microbacteriaceae</taxon>
        <taxon>Frondihabitans</taxon>
    </lineage>
</organism>
<dbReference type="PANTHER" id="PTHR30231">
    <property type="entry name" value="DNA POLYMERASE III SUBUNIT EPSILON"/>
    <property type="match status" value="1"/>
</dbReference>
<reference evidence="3" key="1">
    <citation type="journal article" date="2019" name="Int. J. Syst. Evol. Microbiol.">
        <title>The Global Catalogue of Microorganisms (GCM) 10K type strain sequencing project: providing services to taxonomists for standard genome sequencing and annotation.</title>
        <authorList>
            <consortium name="The Broad Institute Genomics Platform"/>
            <consortium name="The Broad Institute Genome Sequencing Center for Infectious Disease"/>
            <person name="Wu L."/>
            <person name="Ma J."/>
        </authorList>
    </citation>
    <scope>NUCLEOTIDE SEQUENCE [LARGE SCALE GENOMIC DNA]</scope>
    <source>
        <strain evidence="3">NBRC 108728</strain>
    </source>
</reference>
<dbReference type="InterPro" id="IPR013520">
    <property type="entry name" value="Ribonucl_H"/>
</dbReference>
<evidence type="ECO:0000313" key="2">
    <source>
        <dbReference type="EMBL" id="BDZ49685.1"/>
    </source>
</evidence>
<name>A0ABN6Y158_9MICO</name>
<dbReference type="InterPro" id="IPR012337">
    <property type="entry name" value="RNaseH-like_sf"/>
</dbReference>
<dbReference type="Proteomes" id="UP001321486">
    <property type="component" value="Chromosome"/>
</dbReference>